<evidence type="ECO:0000313" key="1">
    <source>
        <dbReference type="EMBL" id="KAJ1218725.1"/>
    </source>
</evidence>
<comment type="caution">
    <text evidence="1">The sequence shown here is derived from an EMBL/GenBank/DDBJ whole genome shotgun (WGS) entry which is preliminary data.</text>
</comment>
<name>A0AAV7X148_PLEWA</name>
<keyword evidence="2" id="KW-1185">Reference proteome</keyword>
<protein>
    <submittedName>
        <fullName evidence="1">Uncharacterized protein</fullName>
    </submittedName>
</protein>
<evidence type="ECO:0000313" key="2">
    <source>
        <dbReference type="Proteomes" id="UP001066276"/>
    </source>
</evidence>
<accession>A0AAV7X148</accession>
<dbReference type="AlphaFoldDB" id="A0AAV7X148"/>
<organism evidence="1 2">
    <name type="scientific">Pleurodeles waltl</name>
    <name type="common">Iberian ribbed newt</name>
    <dbReference type="NCBI Taxonomy" id="8319"/>
    <lineage>
        <taxon>Eukaryota</taxon>
        <taxon>Metazoa</taxon>
        <taxon>Chordata</taxon>
        <taxon>Craniata</taxon>
        <taxon>Vertebrata</taxon>
        <taxon>Euteleostomi</taxon>
        <taxon>Amphibia</taxon>
        <taxon>Batrachia</taxon>
        <taxon>Caudata</taxon>
        <taxon>Salamandroidea</taxon>
        <taxon>Salamandridae</taxon>
        <taxon>Pleurodelinae</taxon>
        <taxon>Pleurodeles</taxon>
    </lineage>
</organism>
<reference evidence="1" key="1">
    <citation type="journal article" date="2022" name="bioRxiv">
        <title>Sequencing and chromosome-scale assembly of the giantPleurodeles waltlgenome.</title>
        <authorList>
            <person name="Brown T."/>
            <person name="Elewa A."/>
            <person name="Iarovenko S."/>
            <person name="Subramanian E."/>
            <person name="Araus A.J."/>
            <person name="Petzold A."/>
            <person name="Susuki M."/>
            <person name="Suzuki K.-i.T."/>
            <person name="Hayashi T."/>
            <person name="Toyoda A."/>
            <person name="Oliveira C."/>
            <person name="Osipova E."/>
            <person name="Leigh N.D."/>
            <person name="Simon A."/>
            <person name="Yun M.H."/>
        </authorList>
    </citation>
    <scope>NUCLEOTIDE SEQUENCE</scope>
    <source>
        <strain evidence="1">20211129_DDA</strain>
        <tissue evidence="1">Liver</tissue>
    </source>
</reference>
<sequence length="127" mass="14164">MEVHNRCLLSLSTSPLSVQALRFMVEGPLRGLGFPAPSVYQFCALEREFIPRASVPLYTWPLRVRALCLKMEVRILRLLSLSPPTPQTTVPEWRCSPWASAADGPRLDGPGLLVPEQDLRDAAVRDP</sequence>
<dbReference type="Proteomes" id="UP001066276">
    <property type="component" value="Chromosome 1_1"/>
</dbReference>
<gene>
    <name evidence="1" type="ORF">NDU88_006302</name>
</gene>
<dbReference type="EMBL" id="JANPWB010000001">
    <property type="protein sequence ID" value="KAJ1218725.1"/>
    <property type="molecule type" value="Genomic_DNA"/>
</dbReference>
<proteinExistence type="predicted"/>